<organism evidence="2 3">
    <name type="scientific">Piloderma croceum (strain F 1598)</name>
    <dbReference type="NCBI Taxonomy" id="765440"/>
    <lineage>
        <taxon>Eukaryota</taxon>
        <taxon>Fungi</taxon>
        <taxon>Dikarya</taxon>
        <taxon>Basidiomycota</taxon>
        <taxon>Agaricomycotina</taxon>
        <taxon>Agaricomycetes</taxon>
        <taxon>Agaricomycetidae</taxon>
        <taxon>Atheliales</taxon>
        <taxon>Atheliaceae</taxon>
        <taxon>Piloderma</taxon>
    </lineage>
</organism>
<accession>A0A0C3F3N7</accession>
<evidence type="ECO:0000256" key="1">
    <source>
        <dbReference type="SAM" id="MobiDB-lite"/>
    </source>
</evidence>
<dbReference type="OrthoDB" id="3050604at2759"/>
<gene>
    <name evidence="2" type="ORF">PILCRDRAFT_10515</name>
</gene>
<evidence type="ECO:0000313" key="2">
    <source>
        <dbReference type="EMBL" id="KIM79395.1"/>
    </source>
</evidence>
<evidence type="ECO:0000313" key="3">
    <source>
        <dbReference type="Proteomes" id="UP000054166"/>
    </source>
</evidence>
<reference evidence="2 3" key="1">
    <citation type="submission" date="2014-04" db="EMBL/GenBank/DDBJ databases">
        <authorList>
            <consortium name="DOE Joint Genome Institute"/>
            <person name="Kuo A."/>
            <person name="Tarkka M."/>
            <person name="Buscot F."/>
            <person name="Kohler A."/>
            <person name="Nagy L.G."/>
            <person name="Floudas D."/>
            <person name="Copeland A."/>
            <person name="Barry K.W."/>
            <person name="Cichocki N."/>
            <person name="Veneault-Fourrey C."/>
            <person name="LaButti K."/>
            <person name="Lindquist E.A."/>
            <person name="Lipzen A."/>
            <person name="Lundell T."/>
            <person name="Morin E."/>
            <person name="Murat C."/>
            <person name="Sun H."/>
            <person name="Tunlid A."/>
            <person name="Henrissat B."/>
            <person name="Grigoriev I.V."/>
            <person name="Hibbett D.S."/>
            <person name="Martin F."/>
            <person name="Nordberg H.P."/>
            <person name="Cantor M.N."/>
            <person name="Hua S.X."/>
        </authorList>
    </citation>
    <scope>NUCLEOTIDE SEQUENCE [LARGE SCALE GENOMIC DNA]</scope>
    <source>
        <strain evidence="2 3">F 1598</strain>
    </source>
</reference>
<dbReference type="Proteomes" id="UP000054166">
    <property type="component" value="Unassembled WGS sequence"/>
</dbReference>
<sequence>MISHGKLFDIPQFDNIECDINKNWLKRGLKERDPNKLGTRNISSYQGKVSKALMDAMRELNISMLPPLKETSQNKQVITELGNCLTQARFTLRDLIIKSMQDEVDISKIADLAHAIIGKTEFKPTVHMYMCLAFLRWMYEKYPTLDGNKWWIKVDDSLVTMQKKYTTETELSKYREDIKKYGDPSDSERKVTPTSLLPGWQVMLQAHAKKVETASSGSTGGRKSKKWSAPDL</sequence>
<proteinExistence type="predicted"/>
<dbReference type="AlphaFoldDB" id="A0A0C3F3N7"/>
<dbReference type="InParanoid" id="A0A0C3F3N7"/>
<dbReference type="EMBL" id="KN833010">
    <property type="protein sequence ID" value="KIM79395.1"/>
    <property type="molecule type" value="Genomic_DNA"/>
</dbReference>
<protein>
    <submittedName>
        <fullName evidence="2">Uncharacterized protein</fullName>
    </submittedName>
</protein>
<name>A0A0C3F3N7_PILCF</name>
<reference evidence="3" key="2">
    <citation type="submission" date="2015-01" db="EMBL/GenBank/DDBJ databases">
        <title>Evolutionary Origins and Diversification of the Mycorrhizal Mutualists.</title>
        <authorList>
            <consortium name="DOE Joint Genome Institute"/>
            <consortium name="Mycorrhizal Genomics Consortium"/>
            <person name="Kohler A."/>
            <person name="Kuo A."/>
            <person name="Nagy L.G."/>
            <person name="Floudas D."/>
            <person name="Copeland A."/>
            <person name="Barry K.W."/>
            <person name="Cichocki N."/>
            <person name="Veneault-Fourrey C."/>
            <person name="LaButti K."/>
            <person name="Lindquist E.A."/>
            <person name="Lipzen A."/>
            <person name="Lundell T."/>
            <person name="Morin E."/>
            <person name="Murat C."/>
            <person name="Riley R."/>
            <person name="Ohm R."/>
            <person name="Sun H."/>
            <person name="Tunlid A."/>
            <person name="Henrissat B."/>
            <person name="Grigoriev I.V."/>
            <person name="Hibbett D.S."/>
            <person name="Martin F."/>
        </authorList>
    </citation>
    <scope>NUCLEOTIDE SEQUENCE [LARGE SCALE GENOMIC DNA]</scope>
    <source>
        <strain evidence="3">F 1598</strain>
    </source>
</reference>
<keyword evidence="3" id="KW-1185">Reference proteome</keyword>
<dbReference type="HOGENOM" id="CLU_074625_0_0_1"/>
<feature type="region of interest" description="Disordered" evidence="1">
    <location>
        <begin position="211"/>
        <end position="232"/>
    </location>
</feature>